<evidence type="ECO:0000313" key="10">
    <source>
        <dbReference type="EMBL" id="SDT31594.1"/>
    </source>
</evidence>
<dbReference type="Proteomes" id="UP000199103">
    <property type="component" value="Chromosome I"/>
</dbReference>
<feature type="domain" description="ABC transmembrane type-1" evidence="9">
    <location>
        <begin position="84"/>
        <end position="302"/>
    </location>
</feature>
<evidence type="ECO:0000256" key="3">
    <source>
        <dbReference type="ARBA" id="ARBA00022475"/>
    </source>
</evidence>
<feature type="transmembrane region" description="Helical" evidence="7">
    <location>
        <begin position="125"/>
        <end position="143"/>
    </location>
</feature>
<feature type="transmembrane region" description="Helical" evidence="7">
    <location>
        <begin position="219"/>
        <end position="247"/>
    </location>
</feature>
<keyword evidence="3" id="KW-1003">Cell membrane</keyword>
<comment type="similarity">
    <text evidence="7">Belongs to the binding-protein-dependent transport system permease family.</text>
</comment>
<dbReference type="SUPFAM" id="SSF161098">
    <property type="entry name" value="MetI-like"/>
    <property type="match status" value="1"/>
</dbReference>
<evidence type="ECO:0000256" key="6">
    <source>
        <dbReference type="ARBA" id="ARBA00023136"/>
    </source>
</evidence>
<dbReference type="InterPro" id="IPR051393">
    <property type="entry name" value="ABC_transporter_permease"/>
</dbReference>
<keyword evidence="11" id="KW-1185">Reference proteome</keyword>
<sequence>MPPDHDRITRPRPGAPRSGHERRRRDNRAGYVFLLPWLCGFFLLVAGPVLASAYLSLTDFSLLTSPNFIGLRNYVIAFTDDPRLITSLVVTSIYVVVSVPVRLAVALAVAVLVNRLTVGSAFFKAALYVPSLLGGSVAVAVLWRQVFGADGMVNRLLGVVGVDHPPAWVSEPQYALGTIIILAAWQFGSPMIIFLAALRQVPAEIGEAASVDGAGGARRFFAITLPLLTPIIFFNTVMQVIVAFQAFTPAYVISNGSGGPVDSTLFYSLYLYQQGFGEFRMGYASAMAWIMLGIVGLVTGLLFASSRFWVFYTDTQEAR</sequence>
<dbReference type="GO" id="GO:0005886">
    <property type="term" value="C:plasma membrane"/>
    <property type="evidence" value="ECO:0007669"/>
    <property type="project" value="UniProtKB-SubCell"/>
</dbReference>
<feature type="region of interest" description="Disordered" evidence="8">
    <location>
        <begin position="1"/>
        <end position="23"/>
    </location>
</feature>
<dbReference type="InterPro" id="IPR000515">
    <property type="entry name" value="MetI-like"/>
</dbReference>
<gene>
    <name evidence="10" type="ORF">SAMN04489812_5143</name>
</gene>
<feature type="transmembrane region" description="Helical" evidence="7">
    <location>
        <begin position="286"/>
        <end position="310"/>
    </location>
</feature>
<keyword evidence="6 7" id="KW-0472">Membrane</keyword>
<feature type="transmembrane region" description="Helical" evidence="7">
    <location>
        <begin position="31"/>
        <end position="55"/>
    </location>
</feature>
<evidence type="ECO:0000256" key="7">
    <source>
        <dbReference type="RuleBase" id="RU363032"/>
    </source>
</evidence>
<organism evidence="10 11">
    <name type="scientific">Microlunatus soli</name>
    <dbReference type="NCBI Taxonomy" id="630515"/>
    <lineage>
        <taxon>Bacteria</taxon>
        <taxon>Bacillati</taxon>
        <taxon>Actinomycetota</taxon>
        <taxon>Actinomycetes</taxon>
        <taxon>Propionibacteriales</taxon>
        <taxon>Propionibacteriaceae</taxon>
        <taxon>Microlunatus</taxon>
    </lineage>
</organism>
<keyword evidence="5 7" id="KW-1133">Transmembrane helix</keyword>
<dbReference type="InterPro" id="IPR035906">
    <property type="entry name" value="MetI-like_sf"/>
</dbReference>
<dbReference type="PROSITE" id="PS50928">
    <property type="entry name" value="ABC_TM1"/>
    <property type="match status" value="1"/>
</dbReference>
<reference evidence="10 11" key="1">
    <citation type="submission" date="2016-10" db="EMBL/GenBank/DDBJ databases">
        <authorList>
            <person name="de Groot N.N."/>
        </authorList>
    </citation>
    <scope>NUCLEOTIDE SEQUENCE [LARGE SCALE GENOMIC DNA]</scope>
    <source>
        <strain evidence="10 11">DSM 21800</strain>
    </source>
</reference>
<dbReference type="Gene3D" id="1.10.3720.10">
    <property type="entry name" value="MetI-like"/>
    <property type="match status" value="1"/>
</dbReference>
<dbReference type="AlphaFoldDB" id="A0A1H1ZCZ1"/>
<dbReference type="STRING" id="630515.SAMN04489812_5143"/>
<feature type="transmembrane region" description="Helical" evidence="7">
    <location>
        <begin position="174"/>
        <end position="198"/>
    </location>
</feature>
<evidence type="ECO:0000256" key="5">
    <source>
        <dbReference type="ARBA" id="ARBA00022989"/>
    </source>
</evidence>
<keyword evidence="2 7" id="KW-0813">Transport</keyword>
<evidence type="ECO:0000256" key="1">
    <source>
        <dbReference type="ARBA" id="ARBA00004651"/>
    </source>
</evidence>
<dbReference type="OrthoDB" id="9804439at2"/>
<keyword evidence="4 7" id="KW-0812">Transmembrane</keyword>
<dbReference type="CDD" id="cd06261">
    <property type="entry name" value="TM_PBP2"/>
    <property type="match status" value="1"/>
</dbReference>
<accession>A0A1H1ZCZ1</accession>
<evidence type="ECO:0000259" key="9">
    <source>
        <dbReference type="PROSITE" id="PS50928"/>
    </source>
</evidence>
<protein>
    <submittedName>
        <fullName evidence="10">Carbohydrate ABC transporter membrane protein 1, CUT1 family</fullName>
    </submittedName>
</protein>
<dbReference type="RefSeq" id="WP_091528902.1">
    <property type="nucleotide sequence ID" value="NZ_LT629772.1"/>
</dbReference>
<proteinExistence type="inferred from homology"/>
<dbReference type="EMBL" id="LT629772">
    <property type="protein sequence ID" value="SDT31594.1"/>
    <property type="molecule type" value="Genomic_DNA"/>
</dbReference>
<feature type="transmembrane region" description="Helical" evidence="7">
    <location>
        <begin position="93"/>
        <end position="113"/>
    </location>
</feature>
<evidence type="ECO:0000256" key="8">
    <source>
        <dbReference type="SAM" id="MobiDB-lite"/>
    </source>
</evidence>
<comment type="subcellular location">
    <subcellularLocation>
        <location evidence="1 7">Cell membrane</location>
        <topology evidence="1 7">Multi-pass membrane protein</topology>
    </subcellularLocation>
</comment>
<dbReference type="PANTHER" id="PTHR30193:SF1">
    <property type="entry name" value="ABC TRANSPORTER PERMEASE PROTEIN YESP-RELATED"/>
    <property type="match status" value="1"/>
</dbReference>
<dbReference type="PANTHER" id="PTHR30193">
    <property type="entry name" value="ABC TRANSPORTER PERMEASE PROTEIN"/>
    <property type="match status" value="1"/>
</dbReference>
<evidence type="ECO:0000256" key="4">
    <source>
        <dbReference type="ARBA" id="ARBA00022692"/>
    </source>
</evidence>
<dbReference type="GO" id="GO:0055085">
    <property type="term" value="P:transmembrane transport"/>
    <property type="evidence" value="ECO:0007669"/>
    <property type="project" value="InterPro"/>
</dbReference>
<dbReference type="Pfam" id="PF00528">
    <property type="entry name" value="BPD_transp_1"/>
    <property type="match status" value="1"/>
</dbReference>
<evidence type="ECO:0000256" key="2">
    <source>
        <dbReference type="ARBA" id="ARBA00022448"/>
    </source>
</evidence>
<evidence type="ECO:0000313" key="11">
    <source>
        <dbReference type="Proteomes" id="UP000199103"/>
    </source>
</evidence>
<name>A0A1H1ZCZ1_9ACTN</name>